<dbReference type="Proteomes" id="UP001415857">
    <property type="component" value="Unassembled WGS sequence"/>
</dbReference>
<feature type="compositionally biased region" description="Polar residues" evidence="1">
    <location>
        <begin position="42"/>
        <end position="52"/>
    </location>
</feature>
<feature type="compositionally biased region" description="Basic and acidic residues" evidence="1">
    <location>
        <begin position="182"/>
        <end position="195"/>
    </location>
</feature>
<organism evidence="2 3">
    <name type="scientific">Liquidambar formosana</name>
    <name type="common">Formosan gum</name>
    <dbReference type="NCBI Taxonomy" id="63359"/>
    <lineage>
        <taxon>Eukaryota</taxon>
        <taxon>Viridiplantae</taxon>
        <taxon>Streptophyta</taxon>
        <taxon>Embryophyta</taxon>
        <taxon>Tracheophyta</taxon>
        <taxon>Spermatophyta</taxon>
        <taxon>Magnoliopsida</taxon>
        <taxon>eudicotyledons</taxon>
        <taxon>Gunneridae</taxon>
        <taxon>Pentapetalae</taxon>
        <taxon>Saxifragales</taxon>
        <taxon>Altingiaceae</taxon>
        <taxon>Liquidambar</taxon>
    </lineage>
</organism>
<protein>
    <submittedName>
        <fullName evidence="2">Uncharacterized protein</fullName>
    </submittedName>
</protein>
<evidence type="ECO:0000313" key="3">
    <source>
        <dbReference type="Proteomes" id="UP001415857"/>
    </source>
</evidence>
<dbReference type="InterPro" id="IPR038808">
    <property type="entry name" value="MOS1-like"/>
</dbReference>
<dbReference type="PANTHER" id="PTHR34805">
    <property type="entry name" value="PROTEIN MODIFIER OF SNC1 1"/>
    <property type="match status" value="1"/>
</dbReference>
<evidence type="ECO:0000256" key="1">
    <source>
        <dbReference type="SAM" id="MobiDB-lite"/>
    </source>
</evidence>
<dbReference type="GO" id="GO:0040029">
    <property type="term" value="P:epigenetic regulation of gene expression"/>
    <property type="evidence" value="ECO:0007669"/>
    <property type="project" value="TreeGrafter"/>
</dbReference>
<dbReference type="EMBL" id="JBBPBK010000009">
    <property type="protein sequence ID" value="KAK9278994.1"/>
    <property type="molecule type" value="Genomic_DNA"/>
</dbReference>
<feature type="compositionally biased region" description="Polar residues" evidence="1">
    <location>
        <begin position="240"/>
        <end position="253"/>
    </location>
</feature>
<feature type="compositionally biased region" description="Polar residues" evidence="1">
    <location>
        <begin position="83"/>
        <end position="102"/>
    </location>
</feature>
<gene>
    <name evidence="2" type="ORF">L1049_028576</name>
</gene>
<accession>A0AAP0WTF3</accession>
<sequence length="453" mass="49190">MERYVPKPVAKELAQQGGIQQNMSPPIDQTASDETTGRAESGVQSAENTQPASLVIGKVGFSVESRNGDGKQNKQAKAHGSWRQRSSTESARVQDGSSFSSKTSKDEQSIEHSQPLKPDLHSVKGQPKPIDEWNPPDGWNASNNSDSAAPVTIPVVKDQAVTGRGKRHPYKGQKGMGNNNLDLDRKNGNIGDVDKVSAQSSAVEISEMDRPVASKENRVVGERSTSHWQPKSQAYLVHNQRGSRPSGGQNVNTEGRFAKKESAPQGGVHLPQKNKETSEGMIHSHSGSDKSIVGEVPNLGNQEAREKKVVSVKGRPHSLNQGSVSCVEPASPAGVDSRHEQQPLSSGVRKNGNQNSRFGRGHESRGDWSSAGQDSKQHNPPGNRERQRHNSHFEYQPVEPYNNNKSSNFEGPIDGSHNTSSKFRERGQSHSRRGGGNFYGRQSGTVRVDAGYD</sequence>
<comment type="caution">
    <text evidence="2">The sequence shown here is derived from an EMBL/GenBank/DDBJ whole genome shotgun (WGS) entry which is preliminary data.</text>
</comment>
<feature type="compositionally biased region" description="Polar residues" evidence="1">
    <location>
        <begin position="370"/>
        <end position="380"/>
    </location>
</feature>
<reference evidence="2 3" key="1">
    <citation type="journal article" date="2024" name="Plant J.">
        <title>Genome sequences and population genomics reveal climatic adaptation and genomic divergence between two closely related sweetgum species.</title>
        <authorList>
            <person name="Xu W.Q."/>
            <person name="Ren C.Q."/>
            <person name="Zhang X.Y."/>
            <person name="Comes H.P."/>
            <person name="Liu X.H."/>
            <person name="Li Y.G."/>
            <person name="Kettle C.J."/>
            <person name="Jalonen R."/>
            <person name="Gaisberger H."/>
            <person name="Ma Y.Z."/>
            <person name="Qiu Y.X."/>
        </authorList>
    </citation>
    <scope>NUCLEOTIDE SEQUENCE [LARGE SCALE GENOMIC DNA]</scope>
    <source>
        <strain evidence="2">Hangzhou</strain>
    </source>
</reference>
<dbReference type="PANTHER" id="PTHR34805:SF1">
    <property type="entry name" value="PROTEIN MODIFIER OF SNC1 1"/>
    <property type="match status" value="1"/>
</dbReference>
<name>A0AAP0WTF3_LIQFO</name>
<feature type="compositionally biased region" description="Basic and acidic residues" evidence="1">
    <location>
        <begin position="207"/>
        <end position="225"/>
    </location>
</feature>
<feature type="region of interest" description="Disordered" evidence="1">
    <location>
        <begin position="1"/>
        <end position="453"/>
    </location>
</feature>
<feature type="compositionally biased region" description="Polar residues" evidence="1">
    <location>
        <begin position="17"/>
        <end position="34"/>
    </location>
</feature>
<evidence type="ECO:0000313" key="2">
    <source>
        <dbReference type="EMBL" id="KAK9278994.1"/>
    </source>
</evidence>
<keyword evidence="3" id="KW-1185">Reference proteome</keyword>
<dbReference type="AlphaFoldDB" id="A0AAP0WTF3"/>
<proteinExistence type="predicted"/>